<proteinExistence type="predicted"/>
<keyword evidence="3" id="KW-1185">Reference proteome</keyword>
<dbReference type="AlphaFoldDB" id="A0A3Q9C102"/>
<evidence type="ECO:0008006" key="4">
    <source>
        <dbReference type="Google" id="ProtNLM"/>
    </source>
</evidence>
<name>A0A3Q9C102_9ACTN</name>
<protein>
    <recommendedName>
        <fullName evidence="4">PASTA domain-containing protein</fullName>
    </recommendedName>
</protein>
<reference evidence="2 3" key="1">
    <citation type="submission" date="2018-12" db="EMBL/GenBank/DDBJ databases">
        <authorList>
            <person name="Li K."/>
        </authorList>
    </citation>
    <scope>NUCLEOTIDE SEQUENCE [LARGE SCALE GENOMIC DNA]</scope>
    <source>
        <strain evidence="3">CR22</strain>
    </source>
</reference>
<dbReference type="Proteomes" id="UP000280197">
    <property type="component" value="Chromosome"/>
</dbReference>
<evidence type="ECO:0000256" key="1">
    <source>
        <dbReference type="SAM" id="MobiDB-lite"/>
    </source>
</evidence>
<feature type="compositionally biased region" description="Basic and acidic residues" evidence="1">
    <location>
        <begin position="37"/>
        <end position="52"/>
    </location>
</feature>
<organism evidence="2 3">
    <name type="scientific">Streptomyces aquilus</name>
    <dbReference type="NCBI Taxonomy" id="2548456"/>
    <lineage>
        <taxon>Bacteria</taxon>
        <taxon>Bacillati</taxon>
        <taxon>Actinomycetota</taxon>
        <taxon>Actinomycetes</taxon>
        <taxon>Kitasatosporales</taxon>
        <taxon>Streptomycetaceae</taxon>
        <taxon>Streptomyces</taxon>
    </lineage>
</organism>
<evidence type="ECO:0000313" key="3">
    <source>
        <dbReference type="Proteomes" id="UP000280197"/>
    </source>
</evidence>
<feature type="region of interest" description="Disordered" evidence="1">
    <location>
        <begin position="36"/>
        <end position="59"/>
    </location>
</feature>
<gene>
    <name evidence="2" type="ORF">EJC51_26810</name>
</gene>
<dbReference type="KEGG" id="saqu:EJC51_26810"/>
<evidence type="ECO:0000313" key="2">
    <source>
        <dbReference type="EMBL" id="AZP19362.1"/>
    </source>
</evidence>
<sequence>MGFPDISERRIRGFLAGPAAALAILAGVTACGSGTAGEERGKPVAAHEETESPVHPAKGPLDIAMRKTADDRKGFSLRDATGLNRFVSPAHAKKFKVCFEKEKPNLSAVILFAVRNSETCPREVGAEAKADAKADATPNVVGTQLRKAADQLVLAGYAPRHIHVDISGKAVSKERSWSYEVCGQTPAAGTPYSADLRPRLVISASCHQG</sequence>
<accession>A0A3Q9C102</accession>
<dbReference type="EMBL" id="CP034463">
    <property type="protein sequence ID" value="AZP19362.1"/>
    <property type="molecule type" value="Genomic_DNA"/>
</dbReference>
<dbReference type="RefSeq" id="WP_126273428.1">
    <property type="nucleotide sequence ID" value="NZ_CP034463.1"/>
</dbReference>